<evidence type="ECO:0000256" key="5">
    <source>
        <dbReference type="ARBA" id="ARBA00023026"/>
    </source>
</evidence>
<feature type="chain" id="PRO_5001998194" description="Fimbrillin" evidence="13">
    <location>
        <begin position="21"/>
        <end position="379"/>
    </location>
</feature>
<dbReference type="PROSITE" id="PS51257">
    <property type="entry name" value="PROKAR_LIPOPROTEIN"/>
    <property type="match status" value="1"/>
</dbReference>
<evidence type="ECO:0000256" key="11">
    <source>
        <dbReference type="ARBA" id="ARBA00029664"/>
    </source>
</evidence>
<accession>A0A0A2E748</accession>
<keyword evidence="7" id="KW-0564">Palmitate</keyword>
<dbReference type="GO" id="GO:0009289">
    <property type="term" value="C:pilus"/>
    <property type="evidence" value="ECO:0007669"/>
    <property type="project" value="UniProtKB-SubCell"/>
</dbReference>
<feature type="domain" description="Major fimbrium subunit FimA C-terminal" evidence="15">
    <location>
        <begin position="170"/>
        <end position="370"/>
    </location>
</feature>
<sequence>MKVTKSLLLGLAALSLAACNKDEETQALHNEKNATVSVVVKSEPKMRLGSDQDEAKINKLAVMIYNGEAQEAYKEEKNKAEVENIECSAGTRKLVIVANYGEKNFRGKTLQELLKTTEELAKATQEGKNLIMTCEPISIDLKEGKNAYGWKNKAGYNILSENPLVIKRVNARMEFKTINVEMADGFKTVYNVKLKRVAALIAKKQSNIFGASLVNNDPDYLFGIKTPKGSYTPGKYTEETSLVMECPDANKNKELNGMGFYVLENNSLQHPTILCVEATLVQTDGKDLTEDQKKAAKDAGWIDDNCNTYYPVLVNWEQDGYTYTTGKGLNKIERNHKYMVTLKITGPGTNTPEDHKKVANLDVKCEVAEWIVVNQNVVW</sequence>
<dbReference type="GO" id="GO:0009279">
    <property type="term" value="C:cell outer membrane"/>
    <property type="evidence" value="ECO:0007669"/>
    <property type="project" value="UniProtKB-SubCell"/>
</dbReference>
<dbReference type="OrthoDB" id="1049870at2"/>
<dbReference type="Gene3D" id="2.60.40.3690">
    <property type="match status" value="1"/>
</dbReference>
<keyword evidence="10" id="KW-0449">Lipoprotein</keyword>
<comment type="similarity">
    <text evidence="3">Belongs to the bacteroidetes fimbrillin superfamily. FimA/Mfa1 family.</text>
</comment>
<dbReference type="GO" id="GO:0005198">
    <property type="term" value="F:structural molecule activity"/>
    <property type="evidence" value="ECO:0007669"/>
    <property type="project" value="InterPro"/>
</dbReference>
<dbReference type="eggNOG" id="ENOG5033GET">
    <property type="taxonomic scope" value="Bacteria"/>
</dbReference>
<keyword evidence="6" id="KW-0472">Membrane</keyword>
<dbReference type="Proteomes" id="UP000030103">
    <property type="component" value="Unassembled WGS sequence"/>
</dbReference>
<evidence type="ECO:0000256" key="12">
    <source>
        <dbReference type="ARBA" id="ARBA00045723"/>
    </source>
</evidence>
<evidence type="ECO:0000256" key="7">
    <source>
        <dbReference type="ARBA" id="ARBA00023139"/>
    </source>
</evidence>
<dbReference type="STRING" id="28115.HQ47_08250"/>
<evidence type="ECO:0000256" key="8">
    <source>
        <dbReference type="ARBA" id="ARBA00023237"/>
    </source>
</evidence>
<comment type="subcellular location">
    <subcellularLocation>
        <location evidence="1">Cell outer membrane</location>
    </subcellularLocation>
    <subcellularLocation>
        <location evidence="2">Fimbrium</location>
    </subcellularLocation>
</comment>
<dbReference type="InterPro" id="IPR053878">
    <property type="entry name" value="FimA_C"/>
</dbReference>
<feature type="domain" description="Major fimbrial subunit protein N-terminal" evidence="14">
    <location>
        <begin position="34"/>
        <end position="167"/>
    </location>
</feature>
<evidence type="ECO:0000256" key="13">
    <source>
        <dbReference type="SAM" id="SignalP"/>
    </source>
</evidence>
<keyword evidence="8" id="KW-0998">Cell outer membrane</keyword>
<dbReference type="Pfam" id="PF22492">
    <property type="entry name" value="FimA4_C"/>
    <property type="match status" value="1"/>
</dbReference>
<keyword evidence="17" id="KW-1185">Reference proteome</keyword>
<dbReference type="Gene3D" id="2.60.40.2580">
    <property type="match status" value="1"/>
</dbReference>
<comment type="function">
    <text evidence="12">Structural subunit of the major fimbriae. These long, filamentous pili are attached to the cell surface; they mediate biofilm formation, adhesion onto host cells and onto other bacteria that are part of the oral microbiome. They play an important role in the invasion of periodontal tissues. Fimbriae and their constituents are major virulence factors. FimA proteins from different strains have highly divergent sequences, and this has been used for classification. The sequence-based classification correlates with pathogenicity.</text>
</comment>
<keyword evidence="5" id="KW-0843">Virulence</keyword>
<evidence type="ECO:0000256" key="9">
    <source>
        <dbReference type="ARBA" id="ARBA00023263"/>
    </source>
</evidence>
<keyword evidence="4 13" id="KW-0732">Signal</keyword>
<evidence type="ECO:0000259" key="15">
    <source>
        <dbReference type="Pfam" id="PF22492"/>
    </source>
</evidence>
<evidence type="ECO:0000256" key="3">
    <source>
        <dbReference type="ARBA" id="ARBA00006011"/>
    </source>
</evidence>
<gene>
    <name evidence="16" type="ORF">HQ47_08250</name>
</gene>
<dbReference type="InterPro" id="IPR029141">
    <property type="entry name" value="FimA_N"/>
</dbReference>
<dbReference type="PRINTS" id="PR01737">
    <property type="entry name" value="FIMBRILLIN"/>
</dbReference>
<proteinExistence type="inferred from homology"/>
<evidence type="ECO:0000256" key="2">
    <source>
        <dbReference type="ARBA" id="ARBA00004561"/>
    </source>
</evidence>
<dbReference type="Pfam" id="PF06321">
    <property type="entry name" value="P_gingi_FimA"/>
    <property type="match status" value="1"/>
</dbReference>
<evidence type="ECO:0000313" key="16">
    <source>
        <dbReference type="EMBL" id="KGN73437.1"/>
    </source>
</evidence>
<organism evidence="16 17">
    <name type="scientific">Porphyromonas macacae</name>
    <dbReference type="NCBI Taxonomy" id="28115"/>
    <lineage>
        <taxon>Bacteria</taxon>
        <taxon>Pseudomonadati</taxon>
        <taxon>Bacteroidota</taxon>
        <taxon>Bacteroidia</taxon>
        <taxon>Bacteroidales</taxon>
        <taxon>Porphyromonadaceae</taxon>
        <taxon>Porphyromonas</taxon>
    </lineage>
</organism>
<protein>
    <recommendedName>
        <fullName evidence="11">Fimbrillin</fullName>
    </recommendedName>
</protein>
<evidence type="ECO:0000256" key="10">
    <source>
        <dbReference type="ARBA" id="ARBA00023288"/>
    </source>
</evidence>
<evidence type="ECO:0000313" key="17">
    <source>
        <dbReference type="Proteomes" id="UP000030103"/>
    </source>
</evidence>
<comment type="caution">
    <text evidence="16">The sequence shown here is derived from an EMBL/GenBank/DDBJ whole genome shotgun (WGS) entry which is preliminary data.</text>
</comment>
<feature type="signal peptide" evidence="13">
    <location>
        <begin position="1"/>
        <end position="20"/>
    </location>
</feature>
<dbReference type="GO" id="GO:0007155">
    <property type="term" value="P:cell adhesion"/>
    <property type="evidence" value="ECO:0007669"/>
    <property type="project" value="InterPro"/>
</dbReference>
<evidence type="ECO:0000259" key="14">
    <source>
        <dbReference type="Pfam" id="PF06321"/>
    </source>
</evidence>
<evidence type="ECO:0000256" key="1">
    <source>
        <dbReference type="ARBA" id="ARBA00004442"/>
    </source>
</evidence>
<evidence type="ECO:0000256" key="4">
    <source>
        <dbReference type="ARBA" id="ARBA00022729"/>
    </source>
</evidence>
<dbReference type="AlphaFoldDB" id="A0A0A2E748"/>
<dbReference type="InterPro" id="IPR008110">
    <property type="entry name" value="Fimbrillin"/>
</dbReference>
<keyword evidence="9" id="KW-0281">Fimbrium</keyword>
<dbReference type="EMBL" id="JRFA01000023">
    <property type="protein sequence ID" value="KGN73437.1"/>
    <property type="molecule type" value="Genomic_DNA"/>
</dbReference>
<evidence type="ECO:0000256" key="6">
    <source>
        <dbReference type="ARBA" id="ARBA00023136"/>
    </source>
</evidence>
<dbReference type="RefSeq" id="WP_036874619.1">
    <property type="nucleotide sequence ID" value="NZ_JASBZX010000019.1"/>
</dbReference>
<reference evidence="16 17" key="1">
    <citation type="submission" date="2014-09" db="EMBL/GenBank/DDBJ databases">
        <title>Draft Genome Sequence of Porphyromonas macacae COT-192_OH2859.</title>
        <authorList>
            <person name="Wallis C."/>
            <person name="Deusch O."/>
            <person name="O'Flynn C."/>
            <person name="Davis I."/>
            <person name="Horsfall A."/>
            <person name="Kirkwood N."/>
            <person name="Harris S."/>
            <person name="Eisen J.A."/>
            <person name="Coil D.A."/>
            <person name="Darling A.E."/>
            <person name="Jospin G."/>
            <person name="Alexiev A."/>
        </authorList>
    </citation>
    <scope>NUCLEOTIDE SEQUENCE [LARGE SCALE GENOMIC DNA]</scope>
    <source>
        <strain evidence="17">COT-192 OH2859</strain>
    </source>
</reference>
<name>A0A0A2E748_9PORP</name>